<dbReference type="Proteomes" id="UP000510686">
    <property type="component" value="Chromosome 3"/>
</dbReference>
<dbReference type="RefSeq" id="XP_014544149.2">
    <property type="nucleotide sequence ID" value="XM_014688663.2"/>
</dbReference>
<dbReference type="EMBL" id="CP058934">
    <property type="protein sequence ID" value="QLI68658.1"/>
    <property type="molecule type" value="Genomic_DNA"/>
</dbReference>
<protein>
    <submittedName>
        <fullName evidence="1">Highly reducing polyketide synthase alnA</fullName>
    </submittedName>
</protein>
<evidence type="ECO:0000313" key="1">
    <source>
        <dbReference type="EMBL" id="QLI68658.1"/>
    </source>
</evidence>
<keyword evidence="2" id="KW-1185">Reference proteome</keyword>
<name>A0A7D5UWM9_9HYPO</name>
<dbReference type="SUPFAM" id="SSF50129">
    <property type="entry name" value="GroES-like"/>
    <property type="match status" value="1"/>
</dbReference>
<dbReference type="AlphaFoldDB" id="A0A7D5UWM9"/>
<proteinExistence type="predicted"/>
<dbReference type="KEGG" id="mbrn:26242561"/>
<dbReference type="Gene3D" id="3.40.50.720">
    <property type="entry name" value="NAD(P)-binding Rossmann-like Domain"/>
    <property type="match status" value="1"/>
</dbReference>
<dbReference type="OrthoDB" id="329835at2759"/>
<dbReference type="GeneID" id="26242561"/>
<sequence length="273" mass="29350">MCLQFSLPPRHQHLEHNAAIAQFFPSTCVSSKVKERISSIREIVSAADYLLWVTRGYILKAFAAGAEFAPSQGLLGVLRNEYALTTSSYTSPGLVVHYRVRNMQKWSSLNLGGGIHVPRAVNEPGVNDKLQPASGAPRLVRKSLGNIYSSSKITISPEGDRCLASEYGSSQYVKDAKETGAQVEEAAGTMSRCSSEVDPFHVGLPVVVLETEASKTVVRVCERRVAVNPSSLSSQDAVTMPMAFVTAQYCLPDVSSVRWGSTVLVNSAGSALG</sequence>
<dbReference type="InterPro" id="IPR011032">
    <property type="entry name" value="GroES-like_sf"/>
</dbReference>
<dbReference type="Gene3D" id="3.90.180.10">
    <property type="entry name" value="Medium-chain alcohol dehydrogenases, catalytic domain"/>
    <property type="match status" value="1"/>
</dbReference>
<gene>
    <name evidence="1" type="primary">alnA_0</name>
    <name evidence="1" type="ORF">G6M90_00g055540</name>
</gene>
<reference evidence="1 2" key="1">
    <citation type="submission" date="2020-07" db="EMBL/GenBank/DDBJ databases">
        <title>Telomere length de novo assembly of all 7 chromosomes of the fungus, Metarhizium brunneum, using a novel assembly pipeline.</title>
        <authorList>
            <person name="Saud z."/>
            <person name="Kortsinoglou A."/>
            <person name="Kouvelis V.N."/>
            <person name="Butt T.M."/>
        </authorList>
    </citation>
    <scope>NUCLEOTIDE SEQUENCE [LARGE SCALE GENOMIC DNA]</scope>
    <source>
        <strain evidence="1 2">4556</strain>
    </source>
</reference>
<organism evidence="1 2">
    <name type="scientific">Metarhizium brunneum</name>
    <dbReference type="NCBI Taxonomy" id="500148"/>
    <lineage>
        <taxon>Eukaryota</taxon>
        <taxon>Fungi</taxon>
        <taxon>Dikarya</taxon>
        <taxon>Ascomycota</taxon>
        <taxon>Pezizomycotina</taxon>
        <taxon>Sordariomycetes</taxon>
        <taxon>Hypocreomycetidae</taxon>
        <taxon>Hypocreales</taxon>
        <taxon>Clavicipitaceae</taxon>
        <taxon>Metarhizium</taxon>
    </lineage>
</organism>
<evidence type="ECO:0000313" key="2">
    <source>
        <dbReference type="Proteomes" id="UP000510686"/>
    </source>
</evidence>
<accession>A0A7D5UWM9</accession>